<reference evidence="3" key="1">
    <citation type="submission" date="2022-11" db="UniProtKB">
        <authorList>
            <consortium name="WormBaseParasite"/>
        </authorList>
    </citation>
    <scope>IDENTIFICATION</scope>
</reference>
<dbReference type="Proteomes" id="UP000887565">
    <property type="component" value="Unplaced"/>
</dbReference>
<evidence type="ECO:0000313" key="2">
    <source>
        <dbReference type="Proteomes" id="UP000887565"/>
    </source>
</evidence>
<sequence>SFTNVQQLANGVAKARSVLDATIAEIGTAETPILVNQADQEVPPLKDTTVTMKNENHHNAQMKRYPPTGHKVHVINLKTQSRTPIILIDPSAETACAHNAVYRSLVQQSHTHNTKDCVWLKGQNAQHLIRHESNRSSYAAHSRQADFRINSNDIPRQRDWRPRRGGPPQRGTNYAHGNTYPVYPNHQFLAPWEQHIHYNAIPAPYITTPTASILGVTTSPTPTSAAECRVNTHPRNMR</sequence>
<organism evidence="2 3">
    <name type="scientific">Romanomermis culicivorax</name>
    <name type="common">Nematode worm</name>
    <dbReference type="NCBI Taxonomy" id="13658"/>
    <lineage>
        <taxon>Eukaryota</taxon>
        <taxon>Metazoa</taxon>
        <taxon>Ecdysozoa</taxon>
        <taxon>Nematoda</taxon>
        <taxon>Enoplea</taxon>
        <taxon>Dorylaimia</taxon>
        <taxon>Mermithida</taxon>
        <taxon>Mermithoidea</taxon>
        <taxon>Mermithidae</taxon>
        <taxon>Romanomermis</taxon>
    </lineage>
</organism>
<protein>
    <submittedName>
        <fullName evidence="3">Uncharacterized protein</fullName>
    </submittedName>
</protein>
<feature type="region of interest" description="Disordered" evidence="1">
    <location>
        <begin position="218"/>
        <end position="238"/>
    </location>
</feature>
<evidence type="ECO:0000256" key="1">
    <source>
        <dbReference type="SAM" id="MobiDB-lite"/>
    </source>
</evidence>
<dbReference type="WBParaSite" id="nRc.2.0.1.t27240-RA">
    <property type="protein sequence ID" value="nRc.2.0.1.t27240-RA"/>
    <property type="gene ID" value="nRc.2.0.1.g27240"/>
</dbReference>
<dbReference type="AlphaFoldDB" id="A0A915JM30"/>
<accession>A0A915JM30</accession>
<keyword evidence="2" id="KW-1185">Reference proteome</keyword>
<proteinExistence type="predicted"/>
<evidence type="ECO:0000313" key="3">
    <source>
        <dbReference type="WBParaSite" id="nRc.2.0.1.t27240-RA"/>
    </source>
</evidence>
<feature type="region of interest" description="Disordered" evidence="1">
    <location>
        <begin position="145"/>
        <end position="175"/>
    </location>
</feature>
<name>A0A915JM30_ROMCU</name>